<dbReference type="InterPro" id="IPR039905">
    <property type="entry name" value="CD2BP2/Lin1"/>
</dbReference>
<feature type="coiled-coil region" evidence="1">
    <location>
        <begin position="202"/>
        <end position="230"/>
    </location>
</feature>
<dbReference type="Gene3D" id="3.30.1490.40">
    <property type="match status" value="1"/>
</dbReference>
<feature type="region of interest" description="Disordered" evidence="2">
    <location>
        <begin position="1"/>
        <end position="160"/>
    </location>
</feature>
<keyword evidence="1" id="KW-0175">Coiled coil</keyword>
<evidence type="ECO:0000259" key="3">
    <source>
        <dbReference type="PROSITE" id="PS50829"/>
    </source>
</evidence>
<protein>
    <recommendedName>
        <fullName evidence="3">GYF domain-containing protein</fullName>
    </recommendedName>
</protein>
<name>M2RHP1_CERS8</name>
<dbReference type="PANTHER" id="PTHR13138">
    <property type="entry name" value="PROTEIN LIN1"/>
    <property type="match status" value="1"/>
</dbReference>
<feature type="region of interest" description="Disordered" evidence="2">
    <location>
        <begin position="256"/>
        <end position="292"/>
    </location>
</feature>
<dbReference type="InterPro" id="IPR035445">
    <property type="entry name" value="GYF-like_dom_sf"/>
</dbReference>
<reference evidence="4 5" key="1">
    <citation type="journal article" date="2012" name="Proc. Natl. Acad. Sci. U.S.A.">
        <title>Comparative genomics of Ceriporiopsis subvermispora and Phanerochaete chrysosporium provide insight into selective ligninolysis.</title>
        <authorList>
            <person name="Fernandez-Fueyo E."/>
            <person name="Ruiz-Duenas F.J."/>
            <person name="Ferreira P."/>
            <person name="Floudas D."/>
            <person name="Hibbett D.S."/>
            <person name="Canessa P."/>
            <person name="Larrondo L.F."/>
            <person name="James T.Y."/>
            <person name="Seelenfreund D."/>
            <person name="Lobos S."/>
            <person name="Polanco R."/>
            <person name="Tello M."/>
            <person name="Honda Y."/>
            <person name="Watanabe T."/>
            <person name="Watanabe T."/>
            <person name="Ryu J.S."/>
            <person name="Kubicek C.P."/>
            <person name="Schmoll M."/>
            <person name="Gaskell J."/>
            <person name="Hammel K.E."/>
            <person name="St John F.J."/>
            <person name="Vanden Wymelenberg A."/>
            <person name="Sabat G."/>
            <person name="Splinter BonDurant S."/>
            <person name="Syed K."/>
            <person name="Yadav J.S."/>
            <person name="Doddapaneni H."/>
            <person name="Subramanian V."/>
            <person name="Lavin J.L."/>
            <person name="Oguiza J.A."/>
            <person name="Perez G."/>
            <person name="Pisabarro A.G."/>
            <person name="Ramirez L."/>
            <person name="Santoyo F."/>
            <person name="Master E."/>
            <person name="Coutinho P.M."/>
            <person name="Henrissat B."/>
            <person name="Lombard V."/>
            <person name="Magnuson J.K."/>
            <person name="Kuees U."/>
            <person name="Hori C."/>
            <person name="Igarashi K."/>
            <person name="Samejima M."/>
            <person name="Held B.W."/>
            <person name="Barry K.W."/>
            <person name="LaButti K.M."/>
            <person name="Lapidus A."/>
            <person name="Lindquist E.A."/>
            <person name="Lucas S.M."/>
            <person name="Riley R."/>
            <person name="Salamov A.A."/>
            <person name="Hoffmeister D."/>
            <person name="Schwenk D."/>
            <person name="Hadar Y."/>
            <person name="Yarden O."/>
            <person name="de Vries R.P."/>
            <person name="Wiebenga A."/>
            <person name="Stenlid J."/>
            <person name="Eastwood D."/>
            <person name="Grigoriev I.V."/>
            <person name="Berka R.M."/>
            <person name="Blanchette R.A."/>
            <person name="Kersten P."/>
            <person name="Martinez A.T."/>
            <person name="Vicuna R."/>
            <person name="Cullen D."/>
        </authorList>
    </citation>
    <scope>NUCLEOTIDE SEQUENCE [LARGE SCALE GENOMIC DNA]</scope>
    <source>
        <strain evidence="4 5">B</strain>
    </source>
</reference>
<organism evidence="4 5">
    <name type="scientific">Ceriporiopsis subvermispora (strain B)</name>
    <name type="common">White-rot fungus</name>
    <name type="synonym">Gelatoporia subvermispora</name>
    <dbReference type="NCBI Taxonomy" id="914234"/>
    <lineage>
        <taxon>Eukaryota</taxon>
        <taxon>Fungi</taxon>
        <taxon>Dikarya</taxon>
        <taxon>Basidiomycota</taxon>
        <taxon>Agaricomycotina</taxon>
        <taxon>Agaricomycetes</taxon>
        <taxon>Polyporales</taxon>
        <taxon>Gelatoporiaceae</taxon>
        <taxon>Gelatoporia</taxon>
    </lineage>
</organism>
<dbReference type="InterPro" id="IPR003169">
    <property type="entry name" value="GYF"/>
</dbReference>
<proteinExistence type="predicted"/>
<dbReference type="Pfam" id="PF02213">
    <property type="entry name" value="GYF"/>
    <property type="match status" value="1"/>
</dbReference>
<dbReference type="AlphaFoldDB" id="M2RHP1"/>
<dbReference type="STRING" id="914234.M2RHP1"/>
<sequence>MTSRTAPKRAAVSSEDIPAETSTRKKTRFVEPQDDPVNFAEEVDSQLETTQRRGRVKTEGYESDSSDEGESVVLSRRKGAEGAADEDDDMFAMGEKAEKEEQEGSKIQKEEFLRLGDIEGQEFNDKHADEESDEDEDDLEEGDDAEQRKKAGMGYELSSFNMREEMEEGKFSADGTYVRTFDPHATHDRWMEGLDEREIKRARRNHKQRERQERERIRAEEQELKQLGGKDELEKELVGMLKKSETVLEALQRLGAKAKKDRPKNKTLKPNNKTKDTLSGAAMDVDSAPKGPSEIDQITHLASMLMGLGDTDIYNKTYEELVRSVRRSGKVGEDWLPRSADVRYEYKWDVPDASGTDGQTFGPFSEEEMKAWLQAAYFGTNGEKVKVRRIGGDWGSWQDVVV</sequence>
<gene>
    <name evidence="4" type="ORF">CERSUDRAFT_134550</name>
</gene>
<dbReference type="OrthoDB" id="331341at2759"/>
<feature type="domain" description="GYF" evidence="3">
    <location>
        <begin position="345"/>
        <end position="402"/>
    </location>
</feature>
<dbReference type="GO" id="GO:0005682">
    <property type="term" value="C:U5 snRNP"/>
    <property type="evidence" value="ECO:0007669"/>
    <property type="project" value="InterPro"/>
</dbReference>
<dbReference type="Proteomes" id="UP000016930">
    <property type="component" value="Unassembled WGS sequence"/>
</dbReference>
<feature type="compositionally biased region" description="Basic and acidic residues" evidence="2">
    <location>
        <begin position="95"/>
        <end position="129"/>
    </location>
</feature>
<feature type="compositionally biased region" description="Acidic residues" evidence="2">
    <location>
        <begin position="61"/>
        <end position="70"/>
    </location>
</feature>
<dbReference type="SUPFAM" id="SSF55277">
    <property type="entry name" value="GYF domain"/>
    <property type="match status" value="1"/>
</dbReference>
<dbReference type="PANTHER" id="PTHR13138:SF3">
    <property type="entry name" value="CD2 ANTIGEN CYTOPLASMIC TAIL-BINDING PROTEIN 2"/>
    <property type="match status" value="1"/>
</dbReference>
<dbReference type="PROSITE" id="PS50829">
    <property type="entry name" value="GYF"/>
    <property type="match status" value="1"/>
</dbReference>
<evidence type="ECO:0000256" key="2">
    <source>
        <dbReference type="SAM" id="MobiDB-lite"/>
    </source>
</evidence>
<accession>M2RHP1</accession>
<feature type="compositionally biased region" description="Basic residues" evidence="2">
    <location>
        <begin position="256"/>
        <end position="267"/>
    </location>
</feature>
<evidence type="ECO:0000256" key="1">
    <source>
        <dbReference type="SAM" id="Coils"/>
    </source>
</evidence>
<evidence type="ECO:0000313" key="5">
    <source>
        <dbReference type="Proteomes" id="UP000016930"/>
    </source>
</evidence>
<dbReference type="HOGENOM" id="CLU_024456_1_0_1"/>
<evidence type="ECO:0000313" key="4">
    <source>
        <dbReference type="EMBL" id="EMD38007.1"/>
    </source>
</evidence>
<keyword evidence="5" id="KW-1185">Reference proteome</keyword>
<dbReference type="EMBL" id="KB445795">
    <property type="protein sequence ID" value="EMD38007.1"/>
    <property type="molecule type" value="Genomic_DNA"/>
</dbReference>
<feature type="compositionally biased region" description="Acidic residues" evidence="2">
    <location>
        <begin position="130"/>
        <end position="144"/>
    </location>
</feature>